<dbReference type="InParanoid" id="A0A2T3AG75"/>
<feature type="compositionally biased region" description="Basic and acidic residues" evidence="1">
    <location>
        <begin position="132"/>
        <end position="145"/>
    </location>
</feature>
<dbReference type="EMBL" id="KZ678394">
    <property type="protein sequence ID" value="PSR97160.1"/>
    <property type="molecule type" value="Genomic_DNA"/>
</dbReference>
<accession>A0A2T3AG75</accession>
<name>A0A2T3AG75_9PEZI</name>
<keyword evidence="3" id="KW-1185">Reference proteome</keyword>
<feature type="region of interest" description="Disordered" evidence="1">
    <location>
        <begin position="1"/>
        <end position="48"/>
    </location>
</feature>
<feature type="compositionally biased region" description="Polar residues" evidence="1">
    <location>
        <begin position="1"/>
        <end position="10"/>
    </location>
</feature>
<gene>
    <name evidence="2" type="ORF">BD289DRAFT_120212</name>
</gene>
<dbReference type="OrthoDB" id="4194555at2759"/>
<evidence type="ECO:0000256" key="1">
    <source>
        <dbReference type="SAM" id="MobiDB-lite"/>
    </source>
</evidence>
<evidence type="ECO:0000313" key="2">
    <source>
        <dbReference type="EMBL" id="PSR97160.1"/>
    </source>
</evidence>
<organism evidence="2 3">
    <name type="scientific">Coniella lustricola</name>
    <dbReference type="NCBI Taxonomy" id="2025994"/>
    <lineage>
        <taxon>Eukaryota</taxon>
        <taxon>Fungi</taxon>
        <taxon>Dikarya</taxon>
        <taxon>Ascomycota</taxon>
        <taxon>Pezizomycotina</taxon>
        <taxon>Sordariomycetes</taxon>
        <taxon>Sordariomycetidae</taxon>
        <taxon>Diaporthales</taxon>
        <taxon>Schizoparmaceae</taxon>
        <taxon>Coniella</taxon>
    </lineage>
</organism>
<proteinExistence type="predicted"/>
<sequence>MSDLVLNSSPKAVERRKMSQLTDPPITGGIPASKLGTGMQPSDSLTLRPCPRSKSISSIDHGSTWPHNRIPVELFSLIAGHLSNKDLKSMRSVNREFERKLAERYFKVVVVPFRPDFESLYDSLVVVPGGGDDGRRNPIMKRQDGEDANSDCCSDRKKPTDPNCNGSLLCGGHRVLQEFGDKIRKFALALELDEADLAYPPRKITQRIVETPWGLYRWPVRGYQRYSRLESLEKLADETAHMIKAFEHLDKVSEIGISCDTGLGWLQGPDTNPFCSSNGPAVFRPCEYRPCEYEDVTTAEIDFQDNAANEQPEGPLFLWILKQMALLSGCSMDEWPKLVLRLLEDENRLGIVDWIEDARPNGEVLYKRVPTLQITENTTNETIIEHINASLLANKKPDEPSDVLKLALIPRYLTTAQLEMLLELGWAHLALIQSYRLAILQNKDSFNNLRQLTIARCPSGQIVSWCNTEFWETMTCIETFHLGVIPNLRDIKKTDSDVVIDDLLWPSTACNHVFELLHDYVGEQPNVKNISFEWICGGEFGIGKCQRDRWVLPAPVFPRAALHSCINRPLPDNDILSLPHVQQLSLKNCWFSPHMFLFFCKHMFMDALVDIILESVSLSGSHHLRPTPAIYPQQQLRHRFAPHWPWPLCVGAAPGKSFQLVMSNNTDDGTLGMPIVVPMGNLPINPTTAPQAPGAPAADNQPPVPVQTLTDAHASDWRFYSWPHILACLSMASDNVQEYLDDGDAAKRERHEQATSAIEESFERLFHSVLQGREQKQERNRTMRLKSCGYVLVDILTIDNWSLIPDHSMVCEHSKPFLSRLKDLERHMMLPIEDTAMAKIINYIPDREQQLLHNVFGLDFGWEGLYEDVVTLAAKEDGNPHPGRGRFHGRLHTTL</sequence>
<reference evidence="2 3" key="1">
    <citation type="journal article" date="2018" name="Mycol. Prog.">
        <title>Coniella lustricola, a new species from submerged detritus.</title>
        <authorList>
            <person name="Raudabaugh D.B."/>
            <person name="Iturriaga T."/>
            <person name="Carver A."/>
            <person name="Mondo S."/>
            <person name="Pangilinan J."/>
            <person name="Lipzen A."/>
            <person name="He G."/>
            <person name="Amirebrahimi M."/>
            <person name="Grigoriev I.V."/>
            <person name="Miller A.N."/>
        </authorList>
    </citation>
    <scope>NUCLEOTIDE SEQUENCE [LARGE SCALE GENOMIC DNA]</scope>
    <source>
        <strain evidence="2 3">B22-T-1</strain>
    </source>
</reference>
<feature type="region of interest" description="Disordered" evidence="1">
    <location>
        <begin position="132"/>
        <end position="157"/>
    </location>
</feature>
<evidence type="ECO:0000313" key="3">
    <source>
        <dbReference type="Proteomes" id="UP000241462"/>
    </source>
</evidence>
<protein>
    <recommendedName>
        <fullName evidence="4">F-box domain-containing protein</fullName>
    </recommendedName>
</protein>
<dbReference type="AlphaFoldDB" id="A0A2T3AG75"/>
<evidence type="ECO:0008006" key="4">
    <source>
        <dbReference type="Google" id="ProtNLM"/>
    </source>
</evidence>
<dbReference type="Proteomes" id="UP000241462">
    <property type="component" value="Unassembled WGS sequence"/>
</dbReference>